<reference evidence="2" key="1">
    <citation type="submission" date="2016-10" db="EMBL/GenBank/DDBJ databases">
        <authorList>
            <person name="Varghese N."/>
            <person name="Submissions S."/>
        </authorList>
    </citation>
    <scope>NUCLEOTIDE SEQUENCE [LARGE SCALE GENOMIC DNA]</scope>
    <source>
        <strain evidence="2">DSM 45419</strain>
    </source>
</reference>
<evidence type="ECO:0000313" key="2">
    <source>
        <dbReference type="Proteomes" id="UP000198680"/>
    </source>
</evidence>
<dbReference type="RefSeq" id="WP_175479575.1">
    <property type="nucleotide sequence ID" value="NZ_FNHE01000007.1"/>
</dbReference>
<sequence length="54" mass="6233">MPCDLHIDHLPGDDFGRVSLLMDGRRVLLNFVPEEAQEIADLLRRREAEQQDTT</sequence>
<keyword evidence="2" id="KW-1185">Reference proteome</keyword>
<name>A0A1G9V2B0_9ACTN</name>
<gene>
    <name evidence="1" type="ORF">SAMN05660642_03058</name>
</gene>
<dbReference type="AlphaFoldDB" id="A0A1G9V2B0"/>
<dbReference type="EMBL" id="FNHE01000007">
    <property type="protein sequence ID" value="SDM66362.1"/>
    <property type="molecule type" value="Genomic_DNA"/>
</dbReference>
<dbReference type="Proteomes" id="UP000198680">
    <property type="component" value="Unassembled WGS sequence"/>
</dbReference>
<accession>A0A1G9V2B0</accession>
<organism evidence="1 2">
    <name type="scientific">Geodermatophilus siccatus</name>
    <dbReference type="NCBI Taxonomy" id="1137991"/>
    <lineage>
        <taxon>Bacteria</taxon>
        <taxon>Bacillati</taxon>
        <taxon>Actinomycetota</taxon>
        <taxon>Actinomycetes</taxon>
        <taxon>Geodermatophilales</taxon>
        <taxon>Geodermatophilaceae</taxon>
        <taxon>Geodermatophilus</taxon>
    </lineage>
</organism>
<protein>
    <submittedName>
        <fullName evidence="1">Uncharacterized protein</fullName>
    </submittedName>
</protein>
<proteinExistence type="predicted"/>
<evidence type="ECO:0000313" key="1">
    <source>
        <dbReference type="EMBL" id="SDM66362.1"/>
    </source>
</evidence>